<dbReference type="RefSeq" id="YP_010769341.1">
    <property type="nucleotide sequence ID" value="NC_073945.1"/>
</dbReference>
<dbReference type="KEGG" id="vg:80398327"/>
<evidence type="ECO:0000313" key="2">
    <source>
        <dbReference type="Proteomes" id="UP000679324"/>
    </source>
</evidence>
<name>A0A8S5L059_9VIRU</name>
<dbReference type="GeneID" id="80398327"/>
<reference evidence="1" key="1">
    <citation type="submission" date="2020-09" db="EMBL/GenBank/DDBJ databases">
        <title>Leviviricetes taxonomy.</title>
        <authorList>
            <person name="Stockdale S.R."/>
            <person name="Callanan J."/>
            <person name="Adriaenssens E.M."/>
            <person name="Kuhn J.H."/>
            <person name="Rumnieks J."/>
            <person name="Shkoporov A."/>
            <person name="Draper L.A."/>
            <person name="Ross P."/>
            <person name="Hill C."/>
        </authorList>
    </citation>
    <scope>NUCLEOTIDE SEQUENCE</scope>
</reference>
<accession>A0A8S5L059</accession>
<dbReference type="GO" id="GO:0019028">
    <property type="term" value="C:viral capsid"/>
    <property type="evidence" value="ECO:0007669"/>
    <property type="project" value="UniProtKB-KW"/>
</dbReference>
<dbReference type="Proteomes" id="UP000679324">
    <property type="component" value="Segment"/>
</dbReference>
<organism evidence="1 2">
    <name type="scientific">ssRNA phage SRR5466725_17</name>
    <dbReference type="NCBI Taxonomy" id="2786415"/>
    <lineage>
        <taxon>Viruses</taxon>
        <taxon>Riboviria</taxon>
        <taxon>Orthornavirae</taxon>
        <taxon>Lenarviricota</taxon>
        <taxon>Leviviricetes</taxon>
        <taxon>Norzivirales</taxon>
        <taxon>Fiersviridae</taxon>
        <taxon>Koteshevirus</taxon>
        <taxon>Koteshevirus luticola</taxon>
        <taxon>Gahlinevirus luticola</taxon>
    </lineage>
</organism>
<proteinExistence type="predicted"/>
<protein>
    <submittedName>
        <fullName evidence="1">Coat protein</fullName>
    </submittedName>
</protein>
<evidence type="ECO:0000313" key="1">
    <source>
        <dbReference type="EMBL" id="DAD50835.1"/>
    </source>
</evidence>
<keyword evidence="1" id="KW-0167">Capsid protein</keyword>
<sequence length="133" mass="14193">MPQMADVTVKKSDGTSNSVYVALTPSAGDKTPAVWRCNADSSIPAHRTEFRLVSGWNDKRNARRVETSGSAPYVSNDASGRPQIMGRVNFGGGAIYVDQNVPDAFVNDKVAEYANFCASPLVKASYASGYAPV</sequence>
<dbReference type="EMBL" id="BK013640">
    <property type="protein sequence ID" value="DAD50835.1"/>
    <property type="molecule type" value="Genomic_RNA"/>
</dbReference>
<keyword evidence="2" id="KW-1185">Reference proteome</keyword>
<keyword evidence="1" id="KW-0946">Virion</keyword>
<gene>
    <name evidence="1" type="primary">SRR5466725_17_2</name>
</gene>